<dbReference type="EMBL" id="PTJC01000005">
    <property type="protein sequence ID" value="PPK87547.1"/>
    <property type="molecule type" value="Genomic_DNA"/>
</dbReference>
<dbReference type="GO" id="GO:0003700">
    <property type="term" value="F:DNA-binding transcription factor activity"/>
    <property type="evidence" value="ECO:0007669"/>
    <property type="project" value="InterPro"/>
</dbReference>
<dbReference type="Proteomes" id="UP000237662">
    <property type="component" value="Unassembled WGS sequence"/>
</dbReference>
<dbReference type="SUPFAM" id="SSF46785">
    <property type="entry name" value="Winged helix' DNA-binding domain"/>
    <property type="match status" value="1"/>
</dbReference>
<organism evidence="5 6">
    <name type="scientific">Neolewinella xylanilytica</name>
    <dbReference type="NCBI Taxonomy" id="1514080"/>
    <lineage>
        <taxon>Bacteria</taxon>
        <taxon>Pseudomonadati</taxon>
        <taxon>Bacteroidota</taxon>
        <taxon>Saprospiria</taxon>
        <taxon>Saprospirales</taxon>
        <taxon>Lewinellaceae</taxon>
        <taxon>Neolewinella</taxon>
    </lineage>
</organism>
<keyword evidence="2" id="KW-0238">DNA-binding</keyword>
<evidence type="ECO:0000256" key="2">
    <source>
        <dbReference type="ARBA" id="ARBA00023125"/>
    </source>
</evidence>
<dbReference type="PROSITE" id="PS50987">
    <property type="entry name" value="HTH_ARSR_2"/>
    <property type="match status" value="1"/>
</dbReference>
<keyword evidence="1" id="KW-0805">Transcription regulation</keyword>
<dbReference type="InterPro" id="IPR036388">
    <property type="entry name" value="WH-like_DNA-bd_sf"/>
</dbReference>
<sequence length="83" mass="9710">MILRALNHELRQQIIQLLCDEGSLNVTDIFVNLRVEQSVVSQHLAILRKAEIVIRERKGKFIHYDIDRERLHRINDLVAKLAA</sequence>
<dbReference type="InterPro" id="IPR036390">
    <property type="entry name" value="WH_DNA-bd_sf"/>
</dbReference>
<gene>
    <name evidence="5" type="ORF">CLV84_0490</name>
</gene>
<dbReference type="NCBIfam" id="NF033788">
    <property type="entry name" value="HTH_metalloreg"/>
    <property type="match status" value="1"/>
</dbReference>
<feature type="domain" description="HTH arsR-type" evidence="4">
    <location>
        <begin position="1"/>
        <end position="83"/>
    </location>
</feature>
<evidence type="ECO:0000256" key="1">
    <source>
        <dbReference type="ARBA" id="ARBA00023015"/>
    </source>
</evidence>
<dbReference type="SMART" id="SM00418">
    <property type="entry name" value="HTH_ARSR"/>
    <property type="match status" value="1"/>
</dbReference>
<evidence type="ECO:0000256" key="3">
    <source>
        <dbReference type="ARBA" id="ARBA00023163"/>
    </source>
</evidence>
<dbReference type="InterPro" id="IPR001845">
    <property type="entry name" value="HTH_ArsR_DNA-bd_dom"/>
</dbReference>
<dbReference type="InterPro" id="IPR051081">
    <property type="entry name" value="HTH_MetalResp_TranReg"/>
</dbReference>
<accession>A0A2S6I7R9</accession>
<evidence type="ECO:0000313" key="6">
    <source>
        <dbReference type="Proteomes" id="UP000237662"/>
    </source>
</evidence>
<dbReference type="CDD" id="cd00090">
    <property type="entry name" value="HTH_ARSR"/>
    <property type="match status" value="1"/>
</dbReference>
<dbReference type="Gene3D" id="1.10.10.10">
    <property type="entry name" value="Winged helix-like DNA-binding domain superfamily/Winged helix DNA-binding domain"/>
    <property type="match status" value="1"/>
</dbReference>
<dbReference type="PANTHER" id="PTHR33154">
    <property type="entry name" value="TRANSCRIPTIONAL REGULATOR, ARSR FAMILY"/>
    <property type="match status" value="1"/>
</dbReference>
<comment type="caution">
    <text evidence="5">The sequence shown here is derived from an EMBL/GenBank/DDBJ whole genome shotgun (WGS) entry which is preliminary data.</text>
</comment>
<dbReference type="AlphaFoldDB" id="A0A2S6I7R9"/>
<protein>
    <submittedName>
        <fullName evidence="5">ArsR family transcriptional regulator</fullName>
    </submittedName>
</protein>
<dbReference type="Pfam" id="PF01022">
    <property type="entry name" value="HTH_5"/>
    <property type="match status" value="1"/>
</dbReference>
<dbReference type="PRINTS" id="PR00778">
    <property type="entry name" value="HTHARSR"/>
</dbReference>
<keyword evidence="6" id="KW-1185">Reference proteome</keyword>
<name>A0A2S6I7R9_9BACT</name>
<evidence type="ECO:0000259" key="4">
    <source>
        <dbReference type="PROSITE" id="PS50987"/>
    </source>
</evidence>
<dbReference type="InterPro" id="IPR011991">
    <property type="entry name" value="ArsR-like_HTH"/>
</dbReference>
<reference evidence="5 6" key="1">
    <citation type="submission" date="2018-02" db="EMBL/GenBank/DDBJ databases">
        <title>Genomic Encyclopedia of Archaeal and Bacterial Type Strains, Phase II (KMG-II): from individual species to whole genera.</title>
        <authorList>
            <person name="Goeker M."/>
        </authorList>
    </citation>
    <scope>NUCLEOTIDE SEQUENCE [LARGE SCALE GENOMIC DNA]</scope>
    <source>
        <strain evidence="5 6">DSM 29526</strain>
    </source>
</reference>
<dbReference type="GO" id="GO:0003677">
    <property type="term" value="F:DNA binding"/>
    <property type="evidence" value="ECO:0007669"/>
    <property type="project" value="UniProtKB-KW"/>
</dbReference>
<keyword evidence="3" id="KW-0804">Transcription</keyword>
<proteinExistence type="predicted"/>
<dbReference type="PANTHER" id="PTHR33154:SF18">
    <property type="entry name" value="ARSENICAL RESISTANCE OPERON REPRESSOR"/>
    <property type="match status" value="1"/>
</dbReference>
<evidence type="ECO:0000313" key="5">
    <source>
        <dbReference type="EMBL" id="PPK87547.1"/>
    </source>
</evidence>